<evidence type="ECO:0000313" key="1">
    <source>
        <dbReference type="EMBL" id="KAK1861257.1"/>
    </source>
</evidence>
<gene>
    <name evidence="1" type="ORF">I4F81_003841</name>
</gene>
<name>A0ACC3BTN4_PYRYE</name>
<keyword evidence="2" id="KW-1185">Reference proteome</keyword>
<sequence length="423" mass="42060">MLLWILLAALFLLPTLIAVAVAASSRSLAAARRRRLLRHKLRSSREAILDFPLSLCDSAPIADASATATAAAIAGGRLTAAAAVAAAVVRARWAADATGAVTDECFLDALLRARSLDEYQAATGRTVGPLHGVPITVGDAVGVAGMDSTLGQARRCFAPAPVDAPSVAALRAAGAVVVAKSNDAGGGLAPATGVSPIWGAAANPWAPDRLAGGGAGGAAALAALGGGGGPPPPPRLRVALLRGDEDTVVRFSPHPEVAAALSDAAAGLAARGHERVPFVLPFGVVDAVPLFASLLTSAGVEEVTEELVGSSATDAAAARGGGVPASALASGGLAGRPWRDEAVLAAMAEVEAAVAFDARPVALDGLAVGGGGLALVRVCRGTDEDASVDEAAGEELLTWAATAWRRALRIPTAYRSGPDLEAA</sequence>
<proteinExistence type="predicted"/>
<reference evidence="1" key="1">
    <citation type="submission" date="2019-11" db="EMBL/GenBank/DDBJ databases">
        <title>Nori genome reveals adaptations in red seaweeds to the harsh intertidal environment.</title>
        <authorList>
            <person name="Wang D."/>
            <person name="Mao Y."/>
        </authorList>
    </citation>
    <scope>NUCLEOTIDE SEQUENCE</scope>
    <source>
        <tissue evidence="1">Gametophyte</tissue>
    </source>
</reference>
<organism evidence="1 2">
    <name type="scientific">Pyropia yezoensis</name>
    <name type="common">Susabi-nori</name>
    <name type="synonym">Porphyra yezoensis</name>
    <dbReference type="NCBI Taxonomy" id="2788"/>
    <lineage>
        <taxon>Eukaryota</taxon>
        <taxon>Rhodophyta</taxon>
        <taxon>Bangiophyceae</taxon>
        <taxon>Bangiales</taxon>
        <taxon>Bangiaceae</taxon>
        <taxon>Pyropia</taxon>
    </lineage>
</organism>
<evidence type="ECO:0000313" key="2">
    <source>
        <dbReference type="Proteomes" id="UP000798662"/>
    </source>
</evidence>
<accession>A0ACC3BTN4</accession>
<comment type="caution">
    <text evidence="1">The sequence shown here is derived from an EMBL/GenBank/DDBJ whole genome shotgun (WGS) entry which is preliminary data.</text>
</comment>
<protein>
    <submittedName>
        <fullName evidence="1">Uncharacterized protein</fullName>
    </submittedName>
</protein>
<dbReference type="EMBL" id="CM020618">
    <property type="protein sequence ID" value="KAK1861257.1"/>
    <property type="molecule type" value="Genomic_DNA"/>
</dbReference>
<dbReference type="Proteomes" id="UP000798662">
    <property type="component" value="Chromosome 1"/>
</dbReference>